<evidence type="ECO:0008006" key="2">
    <source>
        <dbReference type="Google" id="ProtNLM"/>
    </source>
</evidence>
<dbReference type="EMBL" id="LAZR01059718">
    <property type="protein sequence ID" value="KKK67218.1"/>
    <property type="molecule type" value="Genomic_DNA"/>
</dbReference>
<protein>
    <recommendedName>
        <fullName evidence="2">Right handed beta helix domain-containing protein</fullName>
    </recommendedName>
</protein>
<sequence>ASGLMMAPEGETFHLRDCFVTKPKDRGVTSPGTGCQDLQIDRCHFISAEQALPAPDRVSIGFNVNANDAKIRDSRFQRLGTTMVLFGNGHLIVGNNWFQGDEVTDGTRTAGIVLTETNVKTVITGNYLDNSFIEWTNEHDQAPGFSSEFSFGGLSVTGNIFTANDVAPQFRWIVIKPYGPGHFLHGINVTGNTFKSINGSIGRIEKVDTSIADIDRGLSRMVTFASNTFNGVDQSTINPVTLEFDQPDNASTWTLDPSEWLPFSGWTRTVVSVAPEGTIRTSGSAAVYDMPSVTPLSGGGADQVTLGWSVPSRGKVQLSVRMDKPY</sequence>
<organism evidence="1">
    <name type="scientific">marine sediment metagenome</name>
    <dbReference type="NCBI Taxonomy" id="412755"/>
    <lineage>
        <taxon>unclassified sequences</taxon>
        <taxon>metagenomes</taxon>
        <taxon>ecological metagenomes</taxon>
    </lineage>
</organism>
<dbReference type="InterPro" id="IPR011050">
    <property type="entry name" value="Pectin_lyase_fold/virulence"/>
</dbReference>
<comment type="caution">
    <text evidence="1">The sequence shown here is derived from an EMBL/GenBank/DDBJ whole genome shotgun (WGS) entry which is preliminary data.</text>
</comment>
<dbReference type="SUPFAM" id="SSF51126">
    <property type="entry name" value="Pectin lyase-like"/>
    <property type="match status" value="1"/>
</dbReference>
<accession>A0A0F8XED4</accession>
<proteinExistence type="predicted"/>
<dbReference type="AlphaFoldDB" id="A0A0F8XED4"/>
<gene>
    <name evidence="1" type="ORF">LCGC14_2956280</name>
</gene>
<reference evidence="1" key="1">
    <citation type="journal article" date="2015" name="Nature">
        <title>Complex archaea that bridge the gap between prokaryotes and eukaryotes.</title>
        <authorList>
            <person name="Spang A."/>
            <person name="Saw J.H."/>
            <person name="Jorgensen S.L."/>
            <person name="Zaremba-Niedzwiedzka K."/>
            <person name="Martijn J."/>
            <person name="Lind A.E."/>
            <person name="van Eijk R."/>
            <person name="Schleper C."/>
            <person name="Guy L."/>
            <person name="Ettema T.J."/>
        </authorList>
    </citation>
    <scope>NUCLEOTIDE SEQUENCE</scope>
</reference>
<feature type="non-terminal residue" evidence="1">
    <location>
        <position position="1"/>
    </location>
</feature>
<name>A0A0F8XED4_9ZZZZ</name>
<evidence type="ECO:0000313" key="1">
    <source>
        <dbReference type="EMBL" id="KKK67218.1"/>
    </source>
</evidence>